<evidence type="ECO:0000313" key="2">
    <source>
        <dbReference type="Proteomes" id="UP000182737"/>
    </source>
</evidence>
<protein>
    <recommendedName>
        <fullName evidence="3">6-bladed beta-propeller protein</fullName>
    </recommendedName>
</protein>
<dbReference type="OrthoDB" id="350103at2"/>
<dbReference type="AlphaFoldDB" id="A0A1I3IMR0"/>
<dbReference type="PROSITE" id="PS51257">
    <property type="entry name" value="PROKAR_LIPOPROTEIN"/>
    <property type="match status" value="1"/>
</dbReference>
<reference evidence="2" key="1">
    <citation type="submission" date="2016-10" db="EMBL/GenBank/DDBJ databases">
        <authorList>
            <person name="Varghese N."/>
            <person name="Submissions S."/>
        </authorList>
    </citation>
    <scope>NUCLEOTIDE SEQUENCE [LARGE SCALE GENOMIC DNA]</scope>
    <source>
        <strain evidence="2">XBD1002</strain>
    </source>
</reference>
<dbReference type="Gene3D" id="2.120.10.30">
    <property type="entry name" value="TolB, C-terminal domain"/>
    <property type="match status" value="1"/>
</dbReference>
<evidence type="ECO:0000313" key="1">
    <source>
        <dbReference type="EMBL" id="SFI49285.1"/>
    </source>
</evidence>
<dbReference type="Proteomes" id="UP000182737">
    <property type="component" value="Unassembled WGS sequence"/>
</dbReference>
<gene>
    <name evidence="1" type="ORF">SAMN04487775_10215</name>
</gene>
<organism evidence="1 2">
    <name type="scientific">Treponema bryantii</name>
    <dbReference type="NCBI Taxonomy" id="163"/>
    <lineage>
        <taxon>Bacteria</taxon>
        <taxon>Pseudomonadati</taxon>
        <taxon>Spirochaetota</taxon>
        <taxon>Spirochaetia</taxon>
        <taxon>Spirochaetales</taxon>
        <taxon>Treponemataceae</taxon>
        <taxon>Treponema</taxon>
    </lineage>
</organism>
<sequence>MRKILLLATTFISIALITSCSKNESVQSISETELFSLPYGNFEEQLSVTDLNDVGGVRFGIAMQDGFFYIVNGESKKILELNSYGDLLTLFYNEDSETARLLENSNRPDKSIHHEISYPFDYPGMVAADSNKNIYTVCSIPWDRQEKSDDGTTLYSHTVLRFARDGSSVDYIGQQGPGGTPFPYIKNIYTTAKDELVVVASSSEGMLVYWFASDGFLKYMIPVTTRDAPSGTDKEDYSDYFLTIQNVIPDPVTYKLYVQIDYYTTYVDEDSKVQSGINYVQTLLYPLNIENGTYEDPVSVPPYEESVVSDYSKLTYRIPYDFLGVTKSGWKFFIVKTEDGFNIEMIQSESQRILRRHFNASHSNIVYDTMSLSQDGILTALYLEKEKARVVWYRTDNLIDAILKN</sequence>
<dbReference type="SUPFAM" id="SSF101898">
    <property type="entry name" value="NHL repeat"/>
    <property type="match status" value="1"/>
</dbReference>
<dbReference type="InterPro" id="IPR058072">
    <property type="entry name" value="LIC12708-like"/>
</dbReference>
<proteinExistence type="predicted"/>
<accession>A0A1I3IMR0</accession>
<name>A0A1I3IMR0_9SPIR</name>
<dbReference type="InterPro" id="IPR011042">
    <property type="entry name" value="6-blade_b-propeller_TolB-like"/>
</dbReference>
<dbReference type="EMBL" id="FORI01000002">
    <property type="protein sequence ID" value="SFI49285.1"/>
    <property type="molecule type" value="Genomic_DNA"/>
</dbReference>
<dbReference type="RefSeq" id="WP_074930307.1">
    <property type="nucleotide sequence ID" value="NZ_FORI01000002.1"/>
</dbReference>
<keyword evidence="2" id="KW-1185">Reference proteome</keyword>
<dbReference type="NCBIfam" id="NF047780">
    <property type="entry name" value="LIC12708_fam"/>
    <property type="match status" value="1"/>
</dbReference>
<evidence type="ECO:0008006" key="3">
    <source>
        <dbReference type="Google" id="ProtNLM"/>
    </source>
</evidence>